<sequence>MKRYALLLNLVAFPAFAQSGDLEAVCATVAKNFLLTEVLQLGIVQSFPELKPPGVRLTYSTRAGVAKSEMSDMFECEFRAAKPPFALVRFCQSNTCYSPQEEDAVRKRRFDEMRILLERSQK</sequence>
<keyword evidence="1" id="KW-0732">Signal</keyword>
<comment type="caution">
    <text evidence="2">The sequence shown here is derived from an EMBL/GenBank/DDBJ whole genome shotgun (WGS) entry which is preliminary data.</text>
</comment>
<evidence type="ECO:0000256" key="1">
    <source>
        <dbReference type="SAM" id="SignalP"/>
    </source>
</evidence>
<evidence type="ECO:0000313" key="2">
    <source>
        <dbReference type="EMBL" id="KOF18419.1"/>
    </source>
</evidence>
<dbReference type="EMBL" id="LGAP01000007">
    <property type="protein sequence ID" value="KOF18419.1"/>
    <property type="molecule type" value="Genomic_DNA"/>
</dbReference>
<feature type="chain" id="PRO_5005581312" evidence="1">
    <location>
        <begin position="18"/>
        <end position="122"/>
    </location>
</feature>
<name>A0A0L8BV86_ENSAD</name>
<gene>
    <name evidence="2" type="ORF">AC244_13660</name>
</gene>
<evidence type="ECO:0000313" key="3">
    <source>
        <dbReference type="Proteomes" id="UP000037425"/>
    </source>
</evidence>
<dbReference type="AlphaFoldDB" id="A0A0L8BV86"/>
<feature type="signal peptide" evidence="1">
    <location>
        <begin position="1"/>
        <end position="17"/>
    </location>
</feature>
<dbReference type="Proteomes" id="UP000037425">
    <property type="component" value="Unassembled WGS sequence"/>
</dbReference>
<protein>
    <submittedName>
        <fullName evidence="2">Uncharacterized protein</fullName>
    </submittedName>
</protein>
<dbReference type="OrthoDB" id="8420087at2"/>
<accession>A0A0L8BV86</accession>
<proteinExistence type="predicted"/>
<dbReference type="PATRIC" id="fig|106592.7.peg.6971"/>
<organism evidence="2 3">
    <name type="scientific">Ensifer adhaerens</name>
    <name type="common">Sinorhizobium morelense</name>
    <dbReference type="NCBI Taxonomy" id="106592"/>
    <lineage>
        <taxon>Bacteria</taxon>
        <taxon>Pseudomonadati</taxon>
        <taxon>Pseudomonadota</taxon>
        <taxon>Alphaproteobacteria</taxon>
        <taxon>Hyphomicrobiales</taxon>
        <taxon>Rhizobiaceae</taxon>
        <taxon>Sinorhizobium/Ensifer group</taxon>
        <taxon>Ensifer</taxon>
    </lineage>
</organism>
<dbReference type="RefSeq" id="WP_053249375.1">
    <property type="nucleotide sequence ID" value="NZ_LGAP01000007.1"/>
</dbReference>
<reference evidence="3" key="1">
    <citation type="submission" date="2015-07" db="EMBL/GenBank/DDBJ databases">
        <title>Whole genome sequence of an Ensifer adhaerens strain isolated from a cave pool in the Wind Cave National Park.</title>
        <authorList>
            <person name="Eng W.W.H."/>
            <person name="Gan H.M."/>
            <person name="Barton H.A."/>
            <person name="Savka M.A."/>
        </authorList>
    </citation>
    <scope>NUCLEOTIDE SEQUENCE [LARGE SCALE GENOMIC DNA]</scope>
    <source>
        <strain evidence="3">SD006</strain>
    </source>
</reference>